<dbReference type="InterPro" id="IPR050484">
    <property type="entry name" value="Transf_Hexapept/Carb_Anhydrase"/>
</dbReference>
<dbReference type="PANTHER" id="PTHR13061:SF29">
    <property type="entry name" value="GAMMA CARBONIC ANHYDRASE-LIKE 1, MITOCHONDRIAL-RELATED"/>
    <property type="match status" value="1"/>
</dbReference>
<dbReference type="Proteomes" id="UP001530293">
    <property type="component" value="Unassembled WGS sequence"/>
</dbReference>
<feature type="region of interest" description="Disordered" evidence="1">
    <location>
        <begin position="273"/>
        <end position="300"/>
    </location>
</feature>
<dbReference type="EMBL" id="JALLBG020000162">
    <property type="protein sequence ID" value="KAL3761036.1"/>
    <property type="molecule type" value="Genomic_DNA"/>
</dbReference>
<dbReference type="Gene3D" id="1.20.120.1760">
    <property type="match status" value="1"/>
</dbReference>
<organism evidence="2 3">
    <name type="scientific">Discostella pseudostelligera</name>
    <dbReference type="NCBI Taxonomy" id="259834"/>
    <lineage>
        <taxon>Eukaryota</taxon>
        <taxon>Sar</taxon>
        <taxon>Stramenopiles</taxon>
        <taxon>Ochrophyta</taxon>
        <taxon>Bacillariophyta</taxon>
        <taxon>Coscinodiscophyceae</taxon>
        <taxon>Thalassiosirophycidae</taxon>
        <taxon>Stephanodiscales</taxon>
        <taxon>Stephanodiscaceae</taxon>
        <taxon>Discostella</taxon>
    </lineage>
</organism>
<dbReference type="InterPro" id="IPR047324">
    <property type="entry name" value="LbH_gamma_CA-like"/>
</dbReference>
<dbReference type="InterPro" id="IPR011004">
    <property type="entry name" value="Trimer_LpxA-like_sf"/>
</dbReference>
<evidence type="ECO:0000256" key="1">
    <source>
        <dbReference type="SAM" id="MobiDB-lite"/>
    </source>
</evidence>
<proteinExistence type="predicted"/>
<dbReference type="CDD" id="cd04645">
    <property type="entry name" value="LbH_gamma_CA_like"/>
    <property type="match status" value="1"/>
</dbReference>
<dbReference type="AlphaFoldDB" id="A0ABD3ME19"/>
<dbReference type="Pfam" id="PF01066">
    <property type="entry name" value="CDP-OH_P_transf"/>
    <property type="match status" value="1"/>
</dbReference>
<name>A0ABD3ME19_9STRA</name>
<accession>A0ABD3ME19</accession>
<gene>
    <name evidence="2" type="ORF">ACHAWU_001825</name>
</gene>
<dbReference type="PANTHER" id="PTHR13061">
    <property type="entry name" value="DYNACTIN SUBUNIT P25"/>
    <property type="match status" value="1"/>
</dbReference>
<dbReference type="Gene3D" id="2.160.10.10">
    <property type="entry name" value="Hexapeptide repeat proteins"/>
    <property type="match status" value="1"/>
</dbReference>
<feature type="compositionally biased region" description="Basic and acidic residues" evidence="1">
    <location>
        <begin position="275"/>
        <end position="300"/>
    </location>
</feature>
<comment type="caution">
    <text evidence="2">The sequence shown here is derived from an EMBL/GenBank/DDBJ whole genome shotgun (WGS) entry which is preliminary data.</text>
</comment>
<sequence>MATRAIIGRGLRETGAALKHASGLEVFTRHRPTMAFLNQKPFQTNDTFIAPTASVIGNVTNWDESSVWYNAVVRADSGFPITIGFLSNVQEGAVVTTLSCARNAVETDPVKTGSTHTNASGHGVVVAGKEVGKVLETGFPPVTHIGHYCSIGSGSVLISCRVDDLVDVGDKCTILEGAWVESNVILEPGSVVPPYTRIPSGGRWGGNPIKFMGELADSEKSGIKQKAIGRGVMAKEHAVEFLPVGSTYLHLEDLEREGKAAIQGYCGGDNLMPKRTSENERRWLSKGPSTEEGHTEKSISVEDQSGKVIIDTKPLNHQATKAIISQLSSPPNLLTLSRIIATPYLSYMLISYNRKSNITSCTIEGETLAALYSSTPPVETAINSTIDISADAAPTIFANLDQLSTPEAALLLFLLMGFTDFLDGHIARAYPSTATVLGTYLDPIADKFFISILSLTLWYIGSLPGPLVGLWIARDVGIVGSVYWLVRKETIRIQRSKRLNENDSDSNNVAIMDPQNTPLKVQASFTSKVNTTLQIGLIALGIAGEVPSIEIPPLLMTSLIWITAGTTIGSSLGYLDGSAMKNTGKK</sequence>
<protein>
    <submittedName>
        <fullName evidence="2">Uncharacterized protein</fullName>
    </submittedName>
</protein>
<dbReference type="SUPFAM" id="SSF51161">
    <property type="entry name" value="Trimeric LpxA-like enzymes"/>
    <property type="match status" value="1"/>
</dbReference>
<reference evidence="2 3" key="1">
    <citation type="submission" date="2024-10" db="EMBL/GenBank/DDBJ databases">
        <title>Updated reference genomes for cyclostephanoid diatoms.</title>
        <authorList>
            <person name="Roberts W.R."/>
            <person name="Alverson A.J."/>
        </authorList>
    </citation>
    <scope>NUCLEOTIDE SEQUENCE [LARGE SCALE GENOMIC DNA]</scope>
    <source>
        <strain evidence="2 3">AJA232-27</strain>
    </source>
</reference>
<evidence type="ECO:0000313" key="3">
    <source>
        <dbReference type="Proteomes" id="UP001530293"/>
    </source>
</evidence>
<evidence type="ECO:0000313" key="2">
    <source>
        <dbReference type="EMBL" id="KAL3761036.1"/>
    </source>
</evidence>
<keyword evidence="3" id="KW-1185">Reference proteome</keyword>
<dbReference type="InterPro" id="IPR043130">
    <property type="entry name" value="CDP-OH_PTrfase_TM_dom"/>
</dbReference>
<dbReference type="InterPro" id="IPR000462">
    <property type="entry name" value="CDP-OH_P_trans"/>
</dbReference>